<feature type="glycosylation site" description="N-linked (GlcNAc...) asparagine" evidence="7">
    <location>
        <position position="100"/>
    </location>
</feature>
<comment type="function">
    <text evidence="8">Catalyzes xyloglucan endohydrolysis (XEH) and/or endotransglycosylation (XET). Cleaves and religates xyloglucan polymers, an essential constituent of the primary cell wall, and thereby participates in cell wall construction of growing tissues.</text>
</comment>
<protein>
    <recommendedName>
        <fullName evidence="8">Xyloglucan endotransglucosylase/hydrolase</fullName>
        <ecNumber evidence="8">2.4.1.207</ecNumber>
    </recommendedName>
</protein>
<keyword evidence="11" id="KW-1185">Reference proteome</keyword>
<sequence length="273" mass="30466">MILSLTTSYCSTAAGIFTDDFYVTWGAPNNVKLVNDGQVMQLILDNSTASGFASKKTYLFGSIDMQIKLVPGNSAGTVTAYYFSSETSNHDEVDFEFLGNVTGEPYILQTNVFSNGVGGREQRIYLWFDPAADFHMYSVLWNEQHVILSVDGIPIRRFANNEAAGVPYLRMQAMRIFSSLWDGETWATRGGLDKIDWGQAPFIAEYGAYKVDACEGGAGEACAEGKWWNEGTYQSLDETQQGQLSWVQRFFLVYDYCTDSSRYPVPLTECSLP</sequence>
<dbReference type="EC" id="2.4.1.207" evidence="8"/>
<evidence type="ECO:0000256" key="1">
    <source>
        <dbReference type="ARBA" id="ARBA00022679"/>
    </source>
</evidence>
<keyword evidence="8" id="KW-0964">Secreted</keyword>
<keyword evidence="3" id="KW-1015">Disulfide bond</keyword>
<evidence type="ECO:0000313" key="11">
    <source>
        <dbReference type="Proteomes" id="UP000886520"/>
    </source>
</evidence>
<dbReference type="PIRSF" id="PIRSF005604">
    <property type="entry name" value="XET"/>
    <property type="match status" value="1"/>
</dbReference>
<keyword evidence="8" id="KW-0052">Apoplast</keyword>
<dbReference type="PROSITE" id="PS01034">
    <property type="entry name" value="GH16_1"/>
    <property type="match status" value="1"/>
</dbReference>
<gene>
    <name evidence="10" type="ORF">GOP47_0005896</name>
</gene>
<keyword evidence="2 8" id="KW-0378">Hydrolase</keyword>
<dbReference type="Proteomes" id="UP000886520">
    <property type="component" value="Chromosome 6"/>
</dbReference>
<dbReference type="SUPFAM" id="SSF49899">
    <property type="entry name" value="Concanavalin A-like lectins/glucanases"/>
    <property type="match status" value="1"/>
</dbReference>
<dbReference type="GO" id="GO:0048046">
    <property type="term" value="C:apoplast"/>
    <property type="evidence" value="ECO:0007669"/>
    <property type="project" value="UniProtKB-SubCell"/>
</dbReference>
<evidence type="ECO:0000313" key="10">
    <source>
        <dbReference type="EMBL" id="KAI5078225.1"/>
    </source>
</evidence>
<keyword evidence="8" id="KW-0134">Cell wall</keyword>
<keyword evidence="4" id="KW-0325">Glycoprotein</keyword>
<dbReference type="Gene3D" id="2.60.120.200">
    <property type="match status" value="1"/>
</dbReference>
<dbReference type="InterPro" id="IPR008263">
    <property type="entry name" value="GH16_AS"/>
</dbReference>
<dbReference type="GO" id="GO:0010411">
    <property type="term" value="P:xyloglucan metabolic process"/>
    <property type="evidence" value="ECO:0007669"/>
    <property type="project" value="InterPro"/>
</dbReference>
<dbReference type="GO" id="GO:0071555">
    <property type="term" value="P:cell wall organization"/>
    <property type="evidence" value="ECO:0007669"/>
    <property type="project" value="UniProtKB-KW"/>
</dbReference>
<accession>A0A9D4V1U3</accession>
<dbReference type="OrthoDB" id="4781at2759"/>
<keyword evidence="5 8" id="KW-0326">Glycosidase</keyword>
<dbReference type="AlphaFoldDB" id="A0A9D4V1U3"/>
<evidence type="ECO:0000256" key="6">
    <source>
        <dbReference type="PIRSR" id="PIRSR005604-1"/>
    </source>
</evidence>
<evidence type="ECO:0000256" key="8">
    <source>
        <dbReference type="RuleBase" id="RU361120"/>
    </source>
</evidence>
<comment type="subcellular location">
    <subcellularLocation>
        <location evidence="8">Secreted</location>
        <location evidence="8">Cell wall</location>
    </subcellularLocation>
    <subcellularLocation>
        <location evidence="8">Secreted</location>
        <location evidence="8">Extracellular space</location>
        <location evidence="8">Apoplast</location>
    </subcellularLocation>
</comment>
<evidence type="ECO:0000256" key="7">
    <source>
        <dbReference type="PIRSR" id="PIRSR005604-2"/>
    </source>
</evidence>
<dbReference type="InterPro" id="IPR000757">
    <property type="entry name" value="Beta-glucanase-like"/>
</dbReference>
<reference evidence="10" key="1">
    <citation type="submission" date="2021-01" db="EMBL/GenBank/DDBJ databases">
        <title>Adiantum capillus-veneris genome.</title>
        <authorList>
            <person name="Fang Y."/>
            <person name="Liao Q."/>
        </authorList>
    </citation>
    <scope>NUCLEOTIDE SEQUENCE</scope>
    <source>
        <strain evidence="10">H3</strain>
        <tissue evidence="10">Leaf</tissue>
    </source>
</reference>
<evidence type="ECO:0000259" key="9">
    <source>
        <dbReference type="PROSITE" id="PS51762"/>
    </source>
</evidence>
<dbReference type="PROSITE" id="PS51762">
    <property type="entry name" value="GH16_2"/>
    <property type="match status" value="1"/>
</dbReference>
<evidence type="ECO:0000256" key="3">
    <source>
        <dbReference type="ARBA" id="ARBA00023157"/>
    </source>
</evidence>
<proteinExistence type="inferred from homology"/>
<organism evidence="10 11">
    <name type="scientific">Adiantum capillus-veneris</name>
    <name type="common">Maidenhair fern</name>
    <dbReference type="NCBI Taxonomy" id="13818"/>
    <lineage>
        <taxon>Eukaryota</taxon>
        <taxon>Viridiplantae</taxon>
        <taxon>Streptophyta</taxon>
        <taxon>Embryophyta</taxon>
        <taxon>Tracheophyta</taxon>
        <taxon>Polypodiopsida</taxon>
        <taxon>Polypodiidae</taxon>
        <taxon>Polypodiales</taxon>
        <taxon>Pteridineae</taxon>
        <taxon>Pteridaceae</taxon>
        <taxon>Vittarioideae</taxon>
        <taxon>Adiantum</taxon>
    </lineage>
</organism>
<dbReference type="FunFam" id="2.60.120.200:FF:000025">
    <property type="entry name" value="Xyloglucan endotransglucosylase/hydrolase"/>
    <property type="match status" value="1"/>
</dbReference>
<evidence type="ECO:0000256" key="5">
    <source>
        <dbReference type="ARBA" id="ARBA00023295"/>
    </source>
</evidence>
<comment type="PTM">
    <text evidence="8">Contains at least one intrachain disulfide bond essential for its enzymatic activity.</text>
</comment>
<keyword evidence="8" id="KW-0961">Cell wall biogenesis/degradation</keyword>
<dbReference type="GO" id="GO:0004553">
    <property type="term" value="F:hydrolase activity, hydrolyzing O-glycosyl compounds"/>
    <property type="evidence" value="ECO:0007669"/>
    <property type="project" value="InterPro"/>
</dbReference>
<dbReference type="InterPro" id="IPR016455">
    <property type="entry name" value="XTH"/>
</dbReference>
<feature type="active site" description="Proton donor" evidence="6">
    <location>
        <position position="96"/>
    </location>
</feature>
<dbReference type="InterPro" id="IPR013320">
    <property type="entry name" value="ConA-like_dom_sf"/>
</dbReference>
<comment type="similarity">
    <text evidence="8">Belongs to the glycosyl hydrolase 16 family.</text>
</comment>
<comment type="caution">
    <text evidence="10">The sequence shown here is derived from an EMBL/GenBank/DDBJ whole genome shotgun (WGS) entry which is preliminary data.</text>
</comment>
<dbReference type="CDD" id="cd02176">
    <property type="entry name" value="GH16_XET"/>
    <property type="match status" value="1"/>
</dbReference>
<keyword evidence="1 8" id="KW-0808">Transferase</keyword>
<dbReference type="InterPro" id="IPR044791">
    <property type="entry name" value="Beta-glucanase/XTH"/>
</dbReference>
<dbReference type="Pfam" id="PF06955">
    <property type="entry name" value="XET_C"/>
    <property type="match status" value="1"/>
</dbReference>
<name>A0A9D4V1U3_ADICA</name>
<dbReference type="Pfam" id="PF00722">
    <property type="entry name" value="Glyco_hydro_16"/>
    <property type="match status" value="1"/>
</dbReference>
<dbReference type="GO" id="GO:0042546">
    <property type="term" value="P:cell wall biogenesis"/>
    <property type="evidence" value="ECO:0007669"/>
    <property type="project" value="InterPro"/>
</dbReference>
<dbReference type="InterPro" id="IPR010713">
    <property type="entry name" value="XET_C"/>
</dbReference>
<feature type="active site" description="Nucleophile" evidence="6">
    <location>
        <position position="92"/>
    </location>
</feature>
<dbReference type="GO" id="GO:0016762">
    <property type="term" value="F:xyloglucan:xyloglucosyl transferase activity"/>
    <property type="evidence" value="ECO:0007669"/>
    <property type="project" value="UniProtKB-EC"/>
</dbReference>
<dbReference type="PANTHER" id="PTHR31062">
    <property type="entry name" value="XYLOGLUCAN ENDOTRANSGLUCOSYLASE/HYDROLASE PROTEIN 8-RELATED"/>
    <property type="match status" value="1"/>
</dbReference>
<dbReference type="EMBL" id="JABFUD020000006">
    <property type="protein sequence ID" value="KAI5078225.1"/>
    <property type="molecule type" value="Genomic_DNA"/>
</dbReference>
<feature type="domain" description="GH16" evidence="9">
    <location>
        <begin position="11"/>
        <end position="206"/>
    </location>
</feature>
<evidence type="ECO:0000256" key="2">
    <source>
        <dbReference type="ARBA" id="ARBA00022801"/>
    </source>
</evidence>
<evidence type="ECO:0000256" key="4">
    <source>
        <dbReference type="ARBA" id="ARBA00023180"/>
    </source>
</evidence>